<dbReference type="Proteomes" id="UP000547879">
    <property type="component" value="Unassembled WGS sequence"/>
</dbReference>
<reference evidence="1 2" key="1">
    <citation type="submission" date="2020-08" db="EMBL/GenBank/DDBJ databases">
        <title>Genomic Encyclopedia of Type Strains, Phase IV (KMG-IV): sequencing the most valuable type-strain genomes for metagenomic binning, comparative biology and taxonomic classification.</title>
        <authorList>
            <person name="Goeker M."/>
        </authorList>
    </citation>
    <scope>NUCLEOTIDE SEQUENCE [LARGE SCALE GENOMIC DNA]</scope>
    <source>
        <strain evidence="1 2">DSM 100734</strain>
    </source>
</reference>
<dbReference type="InterPro" id="IPR046257">
    <property type="entry name" value="DUF6290"/>
</dbReference>
<gene>
    <name evidence="1" type="ORF">HNQ72_002458</name>
</gene>
<keyword evidence="2" id="KW-1185">Reference proteome</keyword>
<evidence type="ECO:0000313" key="2">
    <source>
        <dbReference type="Proteomes" id="UP000547879"/>
    </source>
</evidence>
<sequence>MSGKGGGWRSIKPDGIYPILKGIIAMNKRVAVEIPEAMHRLLRRYADLHGFDTDAYAAQVLHKHLEDVHDIAIVEAHLEEVRNGNSRTYTMEELEKELGLDD</sequence>
<dbReference type="AlphaFoldDB" id="A0A7X0CZR2"/>
<proteinExistence type="predicted"/>
<evidence type="ECO:0000313" key="1">
    <source>
        <dbReference type="EMBL" id="MBB6162640.1"/>
    </source>
</evidence>
<dbReference type="EMBL" id="JACHEG010000002">
    <property type="protein sequence ID" value="MBB6162640.1"/>
    <property type="molecule type" value="Genomic_DNA"/>
</dbReference>
<accession>A0A7X0CZR2</accession>
<dbReference type="Pfam" id="PF19807">
    <property type="entry name" value="DUF6290"/>
    <property type="match status" value="1"/>
</dbReference>
<dbReference type="RefSeq" id="WP_183992484.1">
    <property type="nucleotide sequence ID" value="NZ_BMHW01000002.1"/>
</dbReference>
<protein>
    <submittedName>
        <fullName evidence="1">RHH-type rel operon transcriptional repressor/antitoxin RelB</fullName>
    </submittedName>
</protein>
<organism evidence="1 2">
    <name type="scientific">Rhizobium wenxiniae</name>
    <dbReference type="NCBI Taxonomy" id="1737357"/>
    <lineage>
        <taxon>Bacteria</taxon>
        <taxon>Pseudomonadati</taxon>
        <taxon>Pseudomonadota</taxon>
        <taxon>Alphaproteobacteria</taxon>
        <taxon>Hyphomicrobiales</taxon>
        <taxon>Rhizobiaceae</taxon>
        <taxon>Rhizobium/Agrobacterium group</taxon>
        <taxon>Rhizobium</taxon>
    </lineage>
</organism>
<comment type="caution">
    <text evidence="1">The sequence shown here is derived from an EMBL/GenBank/DDBJ whole genome shotgun (WGS) entry which is preliminary data.</text>
</comment>
<name>A0A7X0CZR2_9HYPH</name>